<proteinExistence type="predicted"/>
<name>A0A951Q620_9NOST</name>
<reference evidence="1" key="1">
    <citation type="submission" date="2021-05" db="EMBL/GenBank/DDBJ databases">
        <authorList>
            <person name="Pietrasiak N."/>
            <person name="Ward R."/>
            <person name="Stajich J.E."/>
            <person name="Kurbessoian T."/>
        </authorList>
    </citation>
    <scope>NUCLEOTIDE SEQUENCE</scope>
    <source>
        <strain evidence="1">JT2-VF2</strain>
    </source>
</reference>
<comment type="caution">
    <text evidence="1">The sequence shown here is derived from an EMBL/GenBank/DDBJ whole genome shotgun (WGS) entry which is preliminary data.</text>
</comment>
<sequence>MITKPSTFPISQVQTEIDTLAATAAQFCKKNPNHAGRLNEYVGDAIKALKAYSNNTFYNSYDPHFLEEISGSSFTKESIVMILENTDISSDKVLVQIESILDNRIGRKDFLVIRDVELAIKNRGNAATLNIKNSLRWLTDIIEIKHSHLNPQNSFAPNPNTNLWDM</sequence>
<reference evidence="1" key="2">
    <citation type="journal article" date="2022" name="Microbiol. Resour. Announc.">
        <title>Metagenome Sequencing to Explore Phylogenomics of Terrestrial Cyanobacteria.</title>
        <authorList>
            <person name="Ward R.D."/>
            <person name="Stajich J.E."/>
            <person name="Johansen J.R."/>
            <person name="Huntemann M."/>
            <person name="Clum A."/>
            <person name="Foster B."/>
            <person name="Foster B."/>
            <person name="Roux S."/>
            <person name="Palaniappan K."/>
            <person name="Varghese N."/>
            <person name="Mukherjee S."/>
            <person name="Reddy T.B.K."/>
            <person name="Daum C."/>
            <person name="Copeland A."/>
            <person name="Chen I.A."/>
            <person name="Ivanova N.N."/>
            <person name="Kyrpides N.C."/>
            <person name="Shapiro N."/>
            <person name="Eloe-Fadrosh E.A."/>
            <person name="Pietrasiak N."/>
        </authorList>
    </citation>
    <scope>NUCLEOTIDE SEQUENCE</scope>
    <source>
        <strain evidence="1">JT2-VF2</strain>
    </source>
</reference>
<gene>
    <name evidence="1" type="ORF">KME32_33905</name>
</gene>
<protein>
    <submittedName>
        <fullName evidence="1">Uncharacterized protein</fullName>
    </submittedName>
</protein>
<dbReference type="Proteomes" id="UP000715781">
    <property type="component" value="Unassembled WGS sequence"/>
</dbReference>
<evidence type="ECO:0000313" key="1">
    <source>
        <dbReference type="EMBL" id="MBW4565987.1"/>
    </source>
</evidence>
<dbReference type="AlphaFoldDB" id="A0A951Q620"/>
<evidence type="ECO:0000313" key="2">
    <source>
        <dbReference type="Proteomes" id="UP000715781"/>
    </source>
</evidence>
<dbReference type="EMBL" id="JAHHHN010000055">
    <property type="protein sequence ID" value="MBW4565987.1"/>
    <property type="molecule type" value="Genomic_DNA"/>
</dbReference>
<accession>A0A951Q620</accession>
<organism evidence="1 2">
    <name type="scientific">Mojavia pulchra JT2-VF2</name>
    <dbReference type="NCBI Taxonomy" id="287848"/>
    <lineage>
        <taxon>Bacteria</taxon>
        <taxon>Bacillati</taxon>
        <taxon>Cyanobacteriota</taxon>
        <taxon>Cyanophyceae</taxon>
        <taxon>Nostocales</taxon>
        <taxon>Nostocaceae</taxon>
    </lineage>
</organism>